<feature type="transmembrane region" description="Helical" evidence="1">
    <location>
        <begin position="67"/>
        <end position="88"/>
    </location>
</feature>
<evidence type="ECO:0000256" key="1">
    <source>
        <dbReference type="SAM" id="Phobius"/>
    </source>
</evidence>
<sequence length="128" mass="13435">MDVARVALLGIVGVLTGLLFKSGKQEYGAYIGIGVSVLIFSHLGVYLGQMKEAVSSFGQMLAGSGEYLGILFKVVGITWLSEFCAGLCRDAGYQSIASQVELFGKTAVLLAGMPVFLSLIDTIAGFMA</sequence>
<evidence type="ECO:0000313" key="3">
    <source>
        <dbReference type="Proteomes" id="UP000886858"/>
    </source>
</evidence>
<accession>A0A9D2I9J4</accession>
<dbReference type="Pfam" id="PF06686">
    <property type="entry name" value="SpoIIIAC"/>
    <property type="match status" value="1"/>
</dbReference>
<name>A0A9D2I9J4_9FIRM</name>
<evidence type="ECO:0000313" key="2">
    <source>
        <dbReference type="EMBL" id="HJA94038.1"/>
    </source>
</evidence>
<keyword evidence="1" id="KW-1133">Transmembrane helix</keyword>
<feature type="transmembrane region" description="Helical" evidence="1">
    <location>
        <begin position="108"/>
        <end position="127"/>
    </location>
</feature>
<reference evidence="2" key="1">
    <citation type="journal article" date="2021" name="PeerJ">
        <title>Extensive microbial diversity within the chicken gut microbiome revealed by metagenomics and culture.</title>
        <authorList>
            <person name="Gilroy R."/>
            <person name="Ravi A."/>
            <person name="Getino M."/>
            <person name="Pursley I."/>
            <person name="Horton D.L."/>
            <person name="Alikhan N.F."/>
            <person name="Baker D."/>
            <person name="Gharbi K."/>
            <person name="Hall N."/>
            <person name="Watson M."/>
            <person name="Adriaenssens E.M."/>
            <person name="Foster-Nyarko E."/>
            <person name="Jarju S."/>
            <person name="Secka A."/>
            <person name="Antonio M."/>
            <person name="Oren A."/>
            <person name="Chaudhuri R.R."/>
            <person name="La Ragione R."/>
            <person name="Hildebrand F."/>
            <person name="Pallen M.J."/>
        </authorList>
    </citation>
    <scope>NUCLEOTIDE SEQUENCE</scope>
    <source>
        <strain evidence="2">CHK179-7159</strain>
    </source>
</reference>
<feature type="transmembrane region" description="Helical" evidence="1">
    <location>
        <begin position="29"/>
        <end position="47"/>
    </location>
</feature>
<dbReference type="EMBL" id="DWYY01000144">
    <property type="protein sequence ID" value="HJA94038.1"/>
    <property type="molecule type" value="Genomic_DNA"/>
</dbReference>
<dbReference type="AlphaFoldDB" id="A0A9D2I9J4"/>
<dbReference type="Proteomes" id="UP000886858">
    <property type="component" value="Unassembled WGS sequence"/>
</dbReference>
<protein>
    <submittedName>
        <fullName evidence="2">Stage III sporulation protein AD</fullName>
    </submittedName>
</protein>
<reference evidence="2" key="2">
    <citation type="submission" date="2021-04" db="EMBL/GenBank/DDBJ databases">
        <authorList>
            <person name="Gilroy R."/>
        </authorList>
    </citation>
    <scope>NUCLEOTIDE SEQUENCE</scope>
    <source>
        <strain evidence="2">CHK179-7159</strain>
    </source>
</reference>
<organism evidence="2 3">
    <name type="scientific">Candidatus Eisenbergiella merdipullorum</name>
    <dbReference type="NCBI Taxonomy" id="2838553"/>
    <lineage>
        <taxon>Bacteria</taxon>
        <taxon>Bacillati</taxon>
        <taxon>Bacillota</taxon>
        <taxon>Clostridia</taxon>
        <taxon>Lachnospirales</taxon>
        <taxon>Lachnospiraceae</taxon>
        <taxon>Eisenbergiella</taxon>
    </lineage>
</organism>
<keyword evidence="1" id="KW-0472">Membrane</keyword>
<proteinExistence type="predicted"/>
<feature type="transmembrane region" description="Helical" evidence="1">
    <location>
        <begin position="6"/>
        <end position="22"/>
    </location>
</feature>
<keyword evidence="1" id="KW-0812">Transmembrane</keyword>
<dbReference type="InterPro" id="IPR025664">
    <property type="entry name" value="Spore_III_AC/AD"/>
</dbReference>
<gene>
    <name evidence="2" type="ORF">H9717_13175</name>
</gene>
<comment type="caution">
    <text evidence="2">The sequence shown here is derived from an EMBL/GenBank/DDBJ whole genome shotgun (WGS) entry which is preliminary data.</text>
</comment>